<evidence type="ECO:0000313" key="8">
    <source>
        <dbReference type="EMBL" id="NYJ34550.1"/>
    </source>
</evidence>
<protein>
    <submittedName>
        <fullName evidence="8">MFS family permease</fullName>
    </submittedName>
</protein>
<feature type="transmembrane region" description="Helical" evidence="6">
    <location>
        <begin position="176"/>
        <end position="195"/>
    </location>
</feature>
<keyword evidence="4 6" id="KW-1133">Transmembrane helix</keyword>
<evidence type="ECO:0000313" key="9">
    <source>
        <dbReference type="Proteomes" id="UP000572051"/>
    </source>
</evidence>
<dbReference type="PANTHER" id="PTHR23513">
    <property type="entry name" value="INTEGRAL MEMBRANE EFFLUX PROTEIN-RELATED"/>
    <property type="match status" value="1"/>
</dbReference>
<dbReference type="PANTHER" id="PTHR23513:SF6">
    <property type="entry name" value="MAJOR FACILITATOR SUPERFAMILY ASSOCIATED DOMAIN-CONTAINING PROTEIN"/>
    <property type="match status" value="1"/>
</dbReference>
<dbReference type="InterPro" id="IPR011701">
    <property type="entry name" value="MFS"/>
</dbReference>
<dbReference type="CDD" id="cd06173">
    <property type="entry name" value="MFS_MefA_like"/>
    <property type="match status" value="1"/>
</dbReference>
<dbReference type="SUPFAM" id="SSF103473">
    <property type="entry name" value="MFS general substrate transporter"/>
    <property type="match status" value="1"/>
</dbReference>
<dbReference type="Proteomes" id="UP000572051">
    <property type="component" value="Unassembled WGS sequence"/>
</dbReference>
<evidence type="ECO:0000256" key="3">
    <source>
        <dbReference type="ARBA" id="ARBA00022692"/>
    </source>
</evidence>
<dbReference type="PROSITE" id="PS51257">
    <property type="entry name" value="PROKAR_LIPOPROTEIN"/>
    <property type="match status" value="1"/>
</dbReference>
<dbReference type="Pfam" id="PF07690">
    <property type="entry name" value="MFS_1"/>
    <property type="match status" value="1"/>
</dbReference>
<keyword evidence="2" id="KW-1003">Cell membrane</keyword>
<keyword evidence="5 6" id="KW-0472">Membrane</keyword>
<dbReference type="EMBL" id="JACCFS010000001">
    <property type="protein sequence ID" value="NYJ34550.1"/>
    <property type="molecule type" value="Genomic_DNA"/>
</dbReference>
<gene>
    <name evidence="8" type="ORF">HNR10_002431</name>
</gene>
<evidence type="ECO:0000256" key="1">
    <source>
        <dbReference type="ARBA" id="ARBA00004651"/>
    </source>
</evidence>
<dbReference type="InterPro" id="IPR020846">
    <property type="entry name" value="MFS_dom"/>
</dbReference>
<dbReference type="PROSITE" id="PS50850">
    <property type="entry name" value="MFS"/>
    <property type="match status" value="1"/>
</dbReference>
<evidence type="ECO:0000256" key="4">
    <source>
        <dbReference type="ARBA" id="ARBA00022989"/>
    </source>
</evidence>
<keyword evidence="3 6" id="KW-0812">Transmembrane</keyword>
<sequence>MNRPGRYRPAQTRRPLAGLVLAQACASTGTRLALVAVPWFVLTTTGSPTDMGLVTFFELGAYTLARLLSGPLLDRLGHRVVSVRLDVVAAVAALCVPLLHSVGLLSLPLLLVLVTVIGLASGPSETAKVSLTPFVAAATGTRVERVAGLTGTVDRTAQTVGPVAAGAVVAAGPLTALYANAVLMVLASAVLALLVPRSLGRTASEDGARVSGKGYLGLLYEGWRAVWGDACLRALVLMIMVTNLVDVAVMTVVLPVWAADGRGGAQTVGLVAGALGGASVLGAVAAAWIGHRLPRRFTFFAAFLVSGPPRILVLALDVPLWAVLAVWCASGVAGGLINPILSAVLFERLPADMTGRGMAVVGALARLGAPVGAPLVGLAVGLAGTSPVLFVCAAVYVLATTLPVLGPAAAAMAAPPAPSPVRAPGTPAPPA</sequence>
<feature type="domain" description="Major facilitator superfamily (MFS) profile" evidence="7">
    <location>
        <begin position="1"/>
        <end position="411"/>
    </location>
</feature>
<feature type="transmembrane region" description="Helical" evidence="6">
    <location>
        <begin position="322"/>
        <end position="346"/>
    </location>
</feature>
<accession>A0A7Z0ELY5</accession>
<comment type="caution">
    <text evidence="8">The sequence shown here is derived from an EMBL/GenBank/DDBJ whole genome shotgun (WGS) entry which is preliminary data.</text>
</comment>
<evidence type="ECO:0000256" key="5">
    <source>
        <dbReference type="ARBA" id="ARBA00023136"/>
    </source>
</evidence>
<dbReference type="InterPro" id="IPR036259">
    <property type="entry name" value="MFS_trans_sf"/>
</dbReference>
<feature type="transmembrane region" description="Helical" evidence="6">
    <location>
        <begin position="270"/>
        <end position="290"/>
    </location>
</feature>
<organism evidence="8 9">
    <name type="scientific">Nocardiopsis aegyptia</name>
    <dbReference type="NCBI Taxonomy" id="220378"/>
    <lineage>
        <taxon>Bacteria</taxon>
        <taxon>Bacillati</taxon>
        <taxon>Actinomycetota</taxon>
        <taxon>Actinomycetes</taxon>
        <taxon>Streptosporangiales</taxon>
        <taxon>Nocardiopsidaceae</taxon>
        <taxon>Nocardiopsis</taxon>
    </lineage>
</organism>
<proteinExistence type="predicted"/>
<dbReference type="GO" id="GO:0005886">
    <property type="term" value="C:plasma membrane"/>
    <property type="evidence" value="ECO:0007669"/>
    <property type="project" value="UniProtKB-SubCell"/>
</dbReference>
<feature type="transmembrane region" description="Helical" evidence="6">
    <location>
        <begin position="88"/>
        <end position="121"/>
    </location>
</feature>
<dbReference type="AlphaFoldDB" id="A0A7Z0ELY5"/>
<evidence type="ECO:0000256" key="6">
    <source>
        <dbReference type="SAM" id="Phobius"/>
    </source>
</evidence>
<evidence type="ECO:0000256" key="2">
    <source>
        <dbReference type="ARBA" id="ARBA00022475"/>
    </source>
</evidence>
<feature type="transmembrane region" description="Helical" evidence="6">
    <location>
        <begin position="388"/>
        <end position="414"/>
    </location>
</feature>
<evidence type="ECO:0000259" key="7">
    <source>
        <dbReference type="PROSITE" id="PS50850"/>
    </source>
</evidence>
<comment type="subcellular location">
    <subcellularLocation>
        <location evidence="1">Cell membrane</location>
        <topology evidence="1">Multi-pass membrane protein</topology>
    </subcellularLocation>
</comment>
<feature type="transmembrane region" description="Helical" evidence="6">
    <location>
        <begin position="234"/>
        <end position="258"/>
    </location>
</feature>
<dbReference type="RefSeq" id="WP_179823207.1">
    <property type="nucleotide sequence ID" value="NZ_JACCFS010000001.1"/>
</dbReference>
<name>A0A7Z0ELY5_9ACTN</name>
<dbReference type="Gene3D" id="1.20.1250.20">
    <property type="entry name" value="MFS general substrate transporter like domains"/>
    <property type="match status" value="1"/>
</dbReference>
<reference evidence="8 9" key="1">
    <citation type="submission" date="2020-07" db="EMBL/GenBank/DDBJ databases">
        <title>Sequencing the genomes of 1000 actinobacteria strains.</title>
        <authorList>
            <person name="Klenk H.-P."/>
        </authorList>
    </citation>
    <scope>NUCLEOTIDE SEQUENCE [LARGE SCALE GENOMIC DNA]</scope>
    <source>
        <strain evidence="8 9">DSM 44442</strain>
    </source>
</reference>
<keyword evidence="9" id="KW-1185">Reference proteome</keyword>
<feature type="transmembrane region" description="Helical" evidence="6">
    <location>
        <begin position="358"/>
        <end position="382"/>
    </location>
</feature>
<dbReference type="GO" id="GO:0022857">
    <property type="term" value="F:transmembrane transporter activity"/>
    <property type="evidence" value="ECO:0007669"/>
    <property type="project" value="InterPro"/>
</dbReference>